<dbReference type="InterPro" id="IPR025091">
    <property type="entry name" value="DUF4019"/>
</dbReference>
<protein>
    <recommendedName>
        <fullName evidence="3">DUF4019 domain-containing protein</fullName>
    </recommendedName>
</protein>
<accession>A0ABQ6ZMN0</accession>
<evidence type="ECO:0000313" key="1">
    <source>
        <dbReference type="EMBL" id="KAF1727587.1"/>
    </source>
</evidence>
<sequence>MLLATVPVSVARAQSPSPSATPAIAARVLAPGAALDAAVQAATLVDAGRAGELWDGASPVAKRAVTREAFIAGITAARQRHGTLADRQWLSVSRQFHDGKQGAPAGHYVSVELLARASGGRSVRELVSLRIDEDGTARLSGYVVE</sequence>
<organism evidence="1 2">
    <name type="scientific">Pseudoxanthomonas japonensis</name>
    <dbReference type="NCBI Taxonomy" id="69284"/>
    <lineage>
        <taxon>Bacteria</taxon>
        <taxon>Pseudomonadati</taxon>
        <taxon>Pseudomonadota</taxon>
        <taxon>Gammaproteobacteria</taxon>
        <taxon>Lysobacterales</taxon>
        <taxon>Lysobacteraceae</taxon>
        <taxon>Pseudoxanthomonas</taxon>
    </lineage>
</organism>
<evidence type="ECO:0008006" key="3">
    <source>
        <dbReference type="Google" id="ProtNLM"/>
    </source>
</evidence>
<name>A0ABQ6ZMN0_9GAMM</name>
<gene>
    <name evidence="1" type="ORF">CSC78_01675</name>
</gene>
<evidence type="ECO:0000313" key="2">
    <source>
        <dbReference type="Proteomes" id="UP000781710"/>
    </source>
</evidence>
<keyword evidence="2" id="KW-1185">Reference proteome</keyword>
<dbReference type="Proteomes" id="UP000781710">
    <property type="component" value="Unassembled WGS sequence"/>
</dbReference>
<proteinExistence type="predicted"/>
<reference evidence="1 2" key="1">
    <citation type="submission" date="2017-10" db="EMBL/GenBank/DDBJ databases">
        <title>Whole genome sequencing of members of genus Pseudoxanthomonas.</title>
        <authorList>
            <person name="Kumar S."/>
            <person name="Bansal K."/>
            <person name="Kaur A."/>
            <person name="Patil P."/>
            <person name="Sharma S."/>
            <person name="Patil P.B."/>
        </authorList>
    </citation>
    <scope>NUCLEOTIDE SEQUENCE [LARGE SCALE GENOMIC DNA]</scope>
    <source>
        <strain evidence="1 2">DSM 17109</strain>
    </source>
</reference>
<dbReference type="EMBL" id="PDWW01000001">
    <property type="protein sequence ID" value="KAF1727587.1"/>
    <property type="molecule type" value="Genomic_DNA"/>
</dbReference>
<comment type="caution">
    <text evidence="1">The sequence shown here is derived from an EMBL/GenBank/DDBJ whole genome shotgun (WGS) entry which is preliminary data.</text>
</comment>
<dbReference type="RefSeq" id="WP_162336199.1">
    <property type="nucleotide sequence ID" value="NZ_JBHSRQ010000007.1"/>
</dbReference>
<dbReference type="Pfam" id="PF13211">
    <property type="entry name" value="DUF4019"/>
    <property type="match status" value="1"/>
</dbReference>